<sequence length="321" mass="35790">MRYKFQNQRENRMINTVTLNPAMDEILYIESFQENCMNRIQKKEKCLGGKGTHLAYNFSLLGVPNRTFGVSFGSCGQEVIDVLKESGSDTHYLWYETPETRTNYLVVDKDRNCTFLGGKGEVLTQEITGKLLALMESQMQKGDTLIIAGDASNVEDKDVQKKLLEIAKKMDLKLYLDSSGAFMKEGLKYHPQLIKPNLEELSELVGRELKNADDVVGALDEIPDIPVVMVSMGGDGWVFRYEGKIYRGYGLKVQVGNTAGCGDALLTGLIYGLECNPMPVMDMLAYATALSATCAASNKTVGFDIEKAKEWMKDVKIEVIR</sequence>
<dbReference type="PANTHER" id="PTHR46566">
    <property type="entry name" value="1-PHOSPHOFRUCTOKINASE-RELATED"/>
    <property type="match status" value="1"/>
</dbReference>
<gene>
    <name evidence="8" type="ORF">HMPREF3293_02449</name>
</gene>
<evidence type="ECO:0000256" key="3">
    <source>
        <dbReference type="ARBA" id="ARBA00022741"/>
    </source>
</evidence>
<dbReference type="InterPro" id="IPR017583">
    <property type="entry name" value="Tagatose/fructose_Pkinase"/>
</dbReference>
<dbReference type="GO" id="GO:0005988">
    <property type="term" value="P:lactose metabolic process"/>
    <property type="evidence" value="ECO:0007669"/>
    <property type="project" value="UniProtKB-KW"/>
</dbReference>
<feature type="domain" description="Carbohydrate kinase PfkB" evidence="7">
    <location>
        <begin position="20"/>
        <end position="298"/>
    </location>
</feature>
<keyword evidence="2 6" id="KW-0808">Transferase</keyword>
<keyword evidence="5 6" id="KW-0067">ATP-binding</keyword>
<keyword evidence="9" id="KW-1185">Reference proteome</keyword>
<dbReference type="SUPFAM" id="SSF53613">
    <property type="entry name" value="Ribokinase-like"/>
    <property type="match status" value="1"/>
</dbReference>
<dbReference type="PANTHER" id="PTHR46566:SF1">
    <property type="entry name" value="1-PHOSPHOFRUCTOKINASE"/>
    <property type="match status" value="1"/>
</dbReference>
<dbReference type="Proteomes" id="UP000070366">
    <property type="component" value="Unassembled WGS sequence"/>
</dbReference>
<dbReference type="PIRSF" id="PIRSF000535">
    <property type="entry name" value="1PFK/6PFK/LacC"/>
    <property type="match status" value="1"/>
</dbReference>
<dbReference type="GO" id="GO:2001059">
    <property type="term" value="P:D-tagatose 6-phosphate catabolic process"/>
    <property type="evidence" value="ECO:0007669"/>
    <property type="project" value="UniProtKB-UniPathway"/>
</dbReference>
<keyword evidence="3 6" id="KW-0547">Nucleotide-binding</keyword>
<evidence type="ECO:0000259" key="7">
    <source>
        <dbReference type="Pfam" id="PF00294"/>
    </source>
</evidence>
<dbReference type="EC" id="2.7.1.144" evidence="6"/>
<dbReference type="GO" id="GO:0009024">
    <property type="term" value="F:tagatose-6-phosphate kinase activity"/>
    <property type="evidence" value="ECO:0007669"/>
    <property type="project" value="UniProtKB-EC"/>
</dbReference>
<protein>
    <recommendedName>
        <fullName evidence="6">Tagatose-6-phosphate kinase</fullName>
        <ecNumber evidence="6">2.7.1.144</ecNumber>
    </recommendedName>
</protein>
<comment type="similarity">
    <text evidence="1">Belongs to the carbohydrate kinase pfkB family.</text>
</comment>
<proteinExistence type="inferred from homology"/>
<dbReference type="InterPro" id="IPR029056">
    <property type="entry name" value="Ribokinase-like"/>
</dbReference>
<dbReference type="KEGG" id="cmiu:B1H56_03105"/>
<comment type="pathway">
    <text evidence="6">Carbohydrate metabolism; D-tagatose 6-phosphate degradation; D-glyceraldehyde 3-phosphate and glycerone phosphate from D-tagatose 6-phosphate: step 1/2.</text>
</comment>
<comment type="caution">
    <text evidence="8">The sequence shown here is derived from an EMBL/GenBank/DDBJ whole genome shotgun (WGS) entry which is preliminary data.</text>
</comment>
<organism evidence="8 9">
    <name type="scientific">Christensenella minuta</name>
    <dbReference type="NCBI Taxonomy" id="626937"/>
    <lineage>
        <taxon>Bacteria</taxon>
        <taxon>Bacillati</taxon>
        <taxon>Bacillota</taxon>
        <taxon>Clostridia</taxon>
        <taxon>Christensenellales</taxon>
        <taxon>Christensenellaceae</taxon>
        <taxon>Christensenella</taxon>
    </lineage>
</organism>
<keyword evidence="6" id="KW-0423">Lactose metabolism</keyword>
<dbReference type="GO" id="GO:0005524">
    <property type="term" value="F:ATP binding"/>
    <property type="evidence" value="ECO:0007669"/>
    <property type="project" value="UniProtKB-KW"/>
</dbReference>
<dbReference type="EMBL" id="LSZW01000063">
    <property type="protein sequence ID" value="KXK65191.1"/>
    <property type="molecule type" value="Genomic_DNA"/>
</dbReference>
<reference evidence="8 9" key="1">
    <citation type="submission" date="2016-02" db="EMBL/GenBank/DDBJ databases">
        <authorList>
            <person name="Wen L."/>
            <person name="He K."/>
            <person name="Yang H."/>
        </authorList>
    </citation>
    <scope>NUCLEOTIDE SEQUENCE [LARGE SCALE GENOMIC DNA]</scope>
    <source>
        <strain evidence="8 9">DSM 22607</strain>
    </source>
</reference>
<comment type="catalytic activity">
    <reaction evidence="6">
        <text>D-tagatofuranose 6-phosphate + ATP = D-tagatofuranose 1,6-bisphosphate + ADP + H(+)</text>
        <dbReference type="Rhea" id="RHEA:12420"/>
        <dbReference type="ChEBI" id="CHEBI:15378"/>
        <dbReference type="ChEBI" id="CHEBI:30616"/>
        <dbReference type="ChEBI" id="CHEBI:58694"/>
        <dbReference type="ChEBI" id="CHEBI:58695"/>
        <dbReference type="ChEBI" id="CHEBI:456216"/>
        <dbReference type="EC" id="2.7.1.144"/>
    </reaction>
</comment>
<dbReference type="InterPro" id="IPR011611">
    <property type="entry name" value="PfkB_dom"/>
</dbReference>
<dbReference type="UniPathway" id="UPA00704">
    <property type="reaction ID" value="UER00715"/>
</dbReference>
<comment type="similarity">
    <text evidence="6">Belongs to the carbohydrate kinase PfkB family. LacC subfamily.</text>
</comment>
<dbReference type="GO" id="GO:0008443">
    <property type="term" value="F:phosphofructokinase activity"/>
    <property type="evidence" value="ECO:0007669"/>
    <property type="project" value="TreeGrafter"/>
</dbReference>
<dbReference type="Gene3D" id="3.40.1190.20">
    <property type="match status" value="1"/>
</dbReference>
<evidence type="ECO:0000313" key="9">
    <source>
        <dbReference type="Proteomes" id="UP000070366"/>
    </source>
</evidence>
<dbReference type="GO" id="GO:0005829">
    <property type="term" value="C:cytosol"/>
    <property type="evidence" value="ECO:0007669"/>
    <property type="project" value="TreeGrafter"/>
</dbReference>
<evidence type="ECO:0000256" key="1">
    <source>
        <dbReference type="ARBA" id="ARBA00005380"/>
    </source>
</evidence>
<evidence type="ECO:0000256" key="4">
    <source>
        <dbReference type="ARBA" id="ARBA00022777"/>
    </source>
</evidence>
<name>A0A136Q3F4_9FIRM</name>
<keyword evidence="4 8" id="KW-0418">Kinase</keyword>
<accession>A0A136Q3F4</accession>
<dbReference type="OrthoDB" id="9801219at2"/>
<evidence type="ECO:0000313" key="8">
    <source>
        <dbReference type="EMBL" id="KXK65191.1"/>
    </source>
</evidence>
<evidence type="ECO:0000256" key="5">
    <source>
        <dbReference type="ARBA" id="ARBA00022840"/>
    </source>
</evidence>
<evidence type="ECO:0000256" key="2">
    <source>
        <dbReference type="ARBA" id="ARBA00022679"/>
    </source>
</evidence>
<dbReference type="Pfam" id="PF00294">
    <property type="entry name" value="PfkB"/>
    <property type="match status" value="1"/>
</dbReference>
<evidence type="ECO:0000256" key="6">
    <source>
        <dbReference type="PIRNR" id="PIRNR000535"/>
    </source>
</evidence>
<dbReference type="STRING" id="626937.HMPREF3293_02449"/>
<dbReference type="AlphaFoldDB" id="A0A136Q3F4"/>